<sequence>MAEPNPVPTLFELSLAALIAHVKNKKLKISPDEIPLCIHNTLWETSTVLDLRSHVPIQPMDSQIALRVCMDHLLKSKRTFNLVRLVFGIPIFSIIANFNKNFFVVTPLMLISKVQYGPRPCTKPEIYGISRKTGRYTMFPIKKENRQHCKIQGTYSEQHTLLLYITTAFNKQNFVIRSKKNVINPEKKHITSKIDEQHTGWNELLLIVGFESTLDGSGESLVTIGFCANMTKMTPR</sequence>
<accession>G0P0L4</accession>
<dbReference type="InParanoid" id="G0P0L4"/>
<evidence type="ECO:0000313" key="1">
    <source>
        <dbReference type="EMBL" id="EGT41788.1"/>
    </source>
</evidence>
<dbReference type="AlphaFoldDB" id="G0P0L4"/>
<gene>
    <name evidence="1" type="ORF">CAEBREN_23821</name>
</gene>
<evidence type="ECO:0000313" key="2">
    <source>
        <dbReference type="Proteomes" id="UP000008068"/>
    </source>
</evidence>
<keyword evidence="2" id="KW-1185">Reference proteome</keyword>
<organism evidence="2">
    <name type="scientific">Caenorhabditis brenneri</name>
    <name type="common">Nematode worm</name>
    <dbReference type="NCBI Taxonomy" id="135651"/>
    <lineage>
        <taxon>Eukaryota</taxon>
        <taxon>Metazoa</taxon>
        <taxon>Ecdysozoa</taxon>
        <taxon>Nematoda</taxon>
        <taxon>Chromadorea</taxon>
        <taxon>Rhabditida</taxon>
        <taxon>Rhabditina</taxon>
        <taxon>Rhabditomorpha</taxon>
        <taxon>Rhabditoidea</taxon>
        <taxon>Rhabditidae</taxon>
        <taxon>Peloderinae</taxon>
        <taxon>Caenorhabditis</taxon>
    </lineage>
</organism>
<dbReference type="EMBL" id="GL380001">
    <property type="protein sequence ID" value="EGT41788.1"/>
    <property type="molecule type" value="Genomic_DNA"/>
</dbReference>
<dbReference type="Proteomes" id="UP000008068">
    <property type="component" value="Unassembled WGS sequence"/>
</dbReference>
<dbReference type="HOGENOM" id="CLU_1176337_0_0_1"/>
<reference evidence="2" key="1">
    <citation type="submission" date="2011-07" db="EMBL/GenBank/DDBJ databases">
        <authorList>
            <consortium name="Caenorhabditis brenneri Sequencing and Analysis Consortium"/>
            <person name="Wilson R.K."/>
        </authorList>
    </citation>
    <scope>NUCLEOTIDE SEQUENCE [LARGE SCALE GENOMIC DNA]</scope>
    <source>
        <strain evidence="2">PB2801</strain>
    </source>
</reference>
<name>G0P0L4_CAEBE</name>
<protein>
    <submittedName>
        <fullName evidence="1">Uncharacterized protein</fullName>
    </submittedName>
</protein>
<proteinExistence type="predicted"/>